<reference evidence="4 5" key="1">
    <citation type="submission" date="2017-08" db="EMBL/GenBank/DDBJ databases">
        <title>Genomes of Fischerella (Mastigocladus) sp. strains.</title>
        <authorList>
            <person name="Miller S.R."/>
        </authorList>
    </citation>
    <scope>NUCLEOTIDE SEQUENCE [LARGE SCALE GENOMIC DNA]</scope>
    <source>
        <strain evidence="4 5">CCMEE 5323</strain>
    </source>
</reference>
<evidence type="ECO:0000256" key="1">
    <source>
        <dbReference type="ARBA" id="ARBA00010944"/>
    </source>
</evidence>
<dbReference type="Gene3D" id="3.40.50.720">
    <property type="entry name" value="NAD(P)-binding Rossmann-like Domain"/>
    <property type="match status" value="1"/>
</dbReference>
<dbReference type="NCBIfam" id="TIGR01214">
    <property type="entry name" value="rmlD"/>
    <property type="match status" value="1"/>
</dbReference>
<keyword evidence="2" id="KW-0521">NADP</keyword>
<dbReference type="InterPro" id="IPR005913">
    <property type="entry name" value="dTDP_dehydrorham_reduct"/>
</dbReference>
<comment type="pathway">
    <text evidence="2">Carbohydrate biosynthesis; dTDP-L-rhamnose biosynthesis.</text>
</comment>
<dbReference type="UniPathway" id="UPA00124"/>
<feature type="domain" description="RmlD-like substrate binding" evidence="3">
    <location>
        <begin position="1"/>
        <end position="297"/>
    </location>
</feature>
<evidence type="ECO:0000313" key="4">
    <source>
        <dbReference type="EMBL" id="PLZ92438.1"/>
    </source>
</evidence>
<keyword evidence="2" id="KW-0560">Oxidoreductase</keyword>
<dbReference type="GO" id="GO:0005829">
    <property type="term" value="C:cytosol"/>
    <property type="evidence" value="ECO:0007669"/>
    <property type="project" value="TreeGrafter"/>
</dbReference>
<dbReference type="GO" id="GO:0008831">
    <property type="term" value="F:dTDP-4-dehydrorhamnose reductase activity"/>
    <property type="evidence" value="ECO:0007669"/>
    <property type="project" value="UniProtKB-EC"/>
</dbReference>
<dbReference type="Gene3D" id="3.90.25.10">
    <property type="entry name" value="UDP-galactose 4-epimerase, domain 1"/>
    <property type="match status" value="1"/>
</dbReference>
<comment type="function">
    <text evidence="2">Catalyzes the reduction of dTDP-6-deoxy-L-lyxo-4-hexulose to yield dTDP-L-rhamnose.</text>
</comment>
<comment type="caution">
    <text evidence="4">The sequence shown here is derived from an EMBL/GenBank/DDBJ whole genome shotgun (WGS) entry which is preliminary data.</text>
</comment>
<dbReference type="Pfam" id="PF04321">
    <property type="entry name" value="RmlD_sub_bind"/>
    <property type="match status" value="1"/>
</dbReference>
<keyword evidence="5" id="KW-1185">Reference proteome</keyword>
<comment type="similarity">
    <text evidence="1 2">Belongs to the dTDP-4-dehydrorhamnose reductase family.</text>
</comment>
<dbReference type="InterPro" id="IPR036291">
    <property type="entry name" value="NAD(P)-bd_dom_sf"/>
</dbReference>
<dbReference type="AlphaFoldDB" id="A0A2N6K6D6"/>
<protein>
    <recommendedName>
        <fullName evidence="2">dTDP-4-dehydrorhamnose reductase</fullName>
        <ecNumber evidence="2">1.1.1.133</ecNumber>
    </recommendedName>
</protein>
<dbReference type="CDD" id="cd05254">
    <property type="entry name" value="dTDP_HR_like_SDR_e"/>
    <property type="match status" value="1"/>
</dbReference>
<organism evidence="4 5">
    <name type="scientific">Fischerella muscicola CCMEE 5323</name>
    <dbReference type="NCBI Taxonomy" id="2019572"/>
    <lineage>
        <taxon>Bacteria</taxon>
        <taxon>Bacillati</taxon>
        <taxon>Cyanobacteriota</taxon>
        <taxon>Cyanophyceae</taxon>
        <taxon>Nostocales</taxon>
        <taxon>Hapalosiphonaceae</taxon>
        <taxon>Fischerella</taxon>
    </lineage>
</organism>
<dbReference type="EC" id="1.1.1.133" evidence="2"/>
<gene>
    <name evidence="4" type="primary">rfbD</name>
    <name evidence="4" type="ORF">CEN44_05960</name>
</gene>
<dbReference type="RefSeq" id="WP_016866332.1">
    <property type="nucleotide sequence ID" value="NZ_CAWNVR010000183.1"/>
</dbReference>
<dbReference type="PANTHER" id="PTHR10491:SF4">
    <property type="entry name" value="METHIONINE ADENOSYLTRANSFERASE 2 SUBUNIT BETA"/>
    <property type="match status" value="1"/>
</dbReference>
<name>A0A2N6K6D6_FISMU</name>
<dbReference type="InterPro" id="IPR029903">
    <property type="entry name" value="RmlD-like-bd"/>
</dbReference>
<dbReference type="SUPFAM" id="SSF51735">
    <property type="entry name" value="NAD(P)-binding Rossmann-fold domains"/>
    <property type="match status" value="1"/>
</dbReference>
<proteinExistence type="inferred from homology"/>
<dbReference type="Proteomes" id="UP000235036">
    <property type="component" value="Unassembled WGS sequence"/>
</dbReference>
<dbReference type="EMBL" id="NRQW01000120">
    <property type="protein sequence ID" value="PLZ92438.1"/>
    <property type="molecule type" value="Genomic_DNA"/>
</dbReference>
<evidence type="ECO:0000256" key="2">
    <source>
        <dbReference type="RuleBase" id="RU364082"/>
    </source>
</evidence>
<dbReference type="GO" id="GO:0019305">
    <property type="term" value="P:dTDP-rhamnose biosynthetic process"/>
    <property type="evidence" value="ECO:0007669"/>
    <property type="project" value="UniProtKB-UniPathway"/>
</dbReference>
<dbReference type="PANTHER" id="PTHR10491">
    <property type="entry name" value="DTDP-4-DEHYDRORHAMNOSE REDUCTASE"/>
    <property type="match status" value="1"/>
</dbReference>
<evidence type="ECO:0000313" key="5">
    <source>
        <dbReference type="Proteomes" id="UP000235036"/>
    </source>
</evidence>
<accession>A0A2N6K6D6</accession>
<evidence type="ECO:0000259" key="3">
    <source>
        <dbReference type="Pfam" id="PF04321"/>
    </source>
</evidence>
<sequence>MKILLTGVTGQVGWELQRTLMTLGEVIAVGRNPNNTNWYMDLAQPDSIRHIIREVRPDLIVNPAAYTAVDKAESEPDLAMAINGIAPGVMAEEAKRLGAAIIHYSTDYVFDGTYAMPYTESDKPDPQNIYGKTKLIGEQAIAAVDVPHLVLRTSWVYGGRGKNFLLTMLKLAREREEIRVVDDQIGAPTWSRMIAEVTAQILAQASGNVSSFLASKSGIYHLSASGQTSWYGFAKSIFAHDPKRSQLKLKILTAIASSEYPTAATRPAYSLLNSQKLSHTFGITLPHWQKTLELVLASHCSIP</sequence>